<feature type="non-terminal residue" evidence="3">
    <location>
        <position position="292"/>
    </location>
</feature>
<keyword evidence="1" id="KW-0663">Pyridoxal phosphate</keyword>
<dbReference type="AlphaFoldDB" id="A0A382BPU1"/>
<gene>
    <name evidence="3" type="ORF">METZ01_LOCUS168415</name>
</gene>
<sequence>MESLDRRQFLGAIAKPAAVASMVISNPTLMANAYSKIKKATGDPKSVAKDEAYWREIQQGYTADRGLINLNNGGVSPSPTVVQEALKRLLDFSNTSPAYSMWRILEPQKETVRRRMARFFNCDTEEIAITRNASEGLQICQNGFDLEAGDEVLTTTQDYGRMISTFKQRECRDGIVMKQFKIPVPAENENEIVRLFEKNITPKTKLILMCHMINITGQILPVKKVVKMAKKYNIPVIVDGAHTFAHFDFTIDDLGCDYYATSLHKWLSAPFGTGMLYVRKNKIADLWPMQAP</sequence>
<evidence type="ECO:0000259" key="2">
    <source>
        <dbReference type="Pfam" id="PF00266"/>
    </source>
</evidence>
<dbReference type="InterPro" id="IPR015424">
    <property type="entry name" value="PyrdxlP-dep_Trfase"/>
</dbReference>
<dbReference type="InterPro" id="IPR015421">
    <property type="entry name" value="PyrdxlP-dep_Trfase_major"/>
</dbReference>
<dbReference type="PANTHER" id="PTHR43092:SF6">
    <property type="entry name" value="BLR1280 PROTEIN"/>
    <property type="match status" value="1"/>
</dbReference>
<dbReference type="Gene3D" id="3.90.1150.10">
    <property type="entry name" value="Aspartate Aminotransferase, domain 1"/>
    <property type="match status" value="1"/>
</dbReference>
<feature type="domain" description="Aminotransferase class V" evidence="2">
    <location>
        <begin position="70"/>
        <end position="289"/>
    </location>
</feature>
<evidence type="ECO:0000313" key="3">
    <source>
        <dbReference type="EMBL" id="SVB15561.1"/>
    </source>
</evidence>
<evidence type="ECO:0000256" key="1">
    <source>
        <dbReference type="ARBA" id="ARBA00022898"/>
    </source>
</evidence>
<proteinExistence type="predicted"/>
<dbReference type="PROSITE" id="PS51318">
    <property type="entry name" value="TAT"/>
    <property type="match status" value="1"/>
</dbReference>
<dbReference type="SUPFAM" id="SSF53383">
    <property type="entry name" value="PLP-dependent transferases"/>
    <property type="match status" value="1"/>
</dbReference>
<dbReference type="PANTHER" id="PTHR43092">
    <property type="entry name" value="L-CYSTEINE DESULFHYDRASE"/>
    <property type="match status" value="1"/>
</dbReference>
<reference evidence="3" key="1">
    <citation type="submission" date="2018-05" db="EMBL/GenBank/DDBJ databases">
        <authorList>
            <person name="Lanie J.A."/>
            <person name="Ng W.-L."/>
            <person name="Kazmierczak K.M."/>
            <person name="Andrzejewski T.M."/>
            <person name="Davidsen T.M."/>
            <person name="Wayne K.J."/>
            <person name="Tettelin H."/>
            <person name="Glass J.I."/>
            <person name="Rusch D."/>
            <person name="Podicherti R."/>
            <person name="Tsui H.-C.T."/>
            <person name="Winkler M.E."/>
        </authorList>
    </citation>
    <scope>NUCLEOTIDE SEQUENCE</scope>
</reference>
<accession>A0A382BPU1</accession>
<dbReference type="Gene3D" id="3.40.640.10">
    <property type="entry name" value="Type I PLP-dependent aspartate aminotransferase-like (Major domain)"/>
    <property type="match status" value="1"/>
</dbReference>
<organism evidence="3">
    <name type="scientific">marine metagenome</name>
    <dbReference type="NCBI Taxonomy" id="408172"/>
    <lineage>
        <taxon>unclassified sequences</taxon>
        <taxon>metagenomes</taxon>
        <taxon>ecological metagenomes</taxon>
    </lineage>
</organism>
<dbReference type="Pfam" id="PF00266">
    <property type="entry name" value="Aminotran_5"/>
    <property type="match status" value="1"/>
</dbReference>
<dbReference type="InterPro" id="IPR006311">
    <property type="entry name" value="TAT_signal"/>
</dbReference>
<name>A0A382BPU1_9ZZZZ</name>
<dbReference type="EMBL" id="UINC01030716">
    <property type="protein sequence ID" value="SVB15561.1"/>
    <property type="molecule type" value="Genomic_DNA"/>
</dbReference>
<dbReference type="InterPro" id="IPR000192">
    <property type="entry name" value="Aminotrans_V_dom"/>
</dbReference>
<dbReference type="InterPro" id="IPR015422">
    <property type="entry name" value="PyrdxlP-dep_Trfase_small"/>
</dbReference>
<protein>
    <recommendedName>
        <fullName evidence="2">Aminotransferase class V domain-containing protein</fullName>
    </recommendedName>
</protein>